<dbReference type="GO" id="GO:0005634">
    <property type="term" value="C:nucleus"/>
    <property type="evidence" value="ECO:0007669"/>
    <property type="project" value="UniProtKB-SubCell"/>
</dbReference>
<dbReference type="InterPro" id="IPR051615">
    <property type="entry name" value="Transcr_Regulatory_Elem"/>
</dbReference>
<evidence type="ECO:0000256" key="1">
    <source>
        <dbReference type="ARBA" id="ARBA00004123"/>
    </source>
</evidence>
<feature type="domain" description="Zn(2)-C6 fungal-type" evidence="10">
    <location>
        <begin position="35"/>
        <end position="67"/>
    </location>
</feature>
<evidence type="ECO:0000259" key="10">
    <source>
        <dbReference type="PROSITE" id="PS50048"/>
    </source>
</evidence>
<evidence type="ECO:0000256" key="9">
    <source>
        <dbReference type="SAM" id="MobiDB-lite"/>
    </source>
</evidence>
<keyword evidence="2" id="KW-0479">Metal-binding</keyword>
<gene>
    <name evidence="11" type="ORF">AB675_8085</name>
</gene>
<feature type="region of interest" description="Disordered" evidence="9">
    <location>
        <begin position="946"/>
        <end position="972"/>
    </location>
</feature>
<comment type="subcellular location">
    <subcellularLocation>
        <location evidence="1">Nucleus</location>
    </subcellularLocation>
</comment>
<dbReference type="SMART" id="SM00906">
    <property type="entry name" value="Fungal_trans"/>
    <property type="match status" value="1"/>
</dbReference>
<dbReference type="Pfam" id="PF04082">
    <property type="entry name" value="Fungal_trans"/>
    <property type="match status" value="1"/>
</dbReference>
<dbReference type="PANTHER" id="PTHR31313:SF81">
    <property type="entry name" value="TY1 ENHANCER ACTIVATOR"/>
    <property type="match status" value="1"/>
</dbReference>
<comment type="caution">
    <text evidence="11">The sequence shown here is derived from an EMBL/GenBank/DDBJ whole genome shotgun (WGS) entry which is preliminary data.</text>
</comment>
<dbReference type="EMBL" id="LFJN01000010">
    <property type="protein sequence ID" value="KPI41135.1"/>
    <property type="molecule type" value="Genomic_DNA"/>
</dbReference>
<keyword evidence="8" id="KW-0175">Coiled coil</keyword>
<dbReference type="GO" id="GO:0006351">
    <property type="term" value="P:DNA-templated transcription"/>
    <property type="evidence" value="ECO:0007669"/>
    <property type="project" value="InterPro"/>
</dbReference>
<feature type="region of interest" description="Disordered" evidence="9">
    <location>
        <begin position="663"/>
        <end position="724"/>
    </location>
</feature>
<evidence type="ECO:0000256" key="3">
    <source>
        <dbReference type="ARBA" id="ARBA00022833"/>
    </source>
</evidence>
<proteinExistence type="predicted"/>
<dbReference type="RefSeq" id="XP_018001098.1">
    <property type="nucleotide sequence ID" value="XM_018148503.1"/>
</dbReference>
<dbReference type="VEuPathDB" id="FungiDB:AB675_8085"/>
<dbReference type="SMART" id="SM00066">
    <property type="entry name" value="GAL4"/>
    <property type="match status" value="1"/>
</dbReference>
<dbReference type="CDD" id="cd12148">
    <property type="entry name" value="fungal_TF_MHR"/>
    <property type="match status" value="1"/>
</dbReference>
<dbReference type="CDD" id="cd00067">
    <property type="entry name" value="GAL4"/>
    <property type="match status" value="1"/>
</dbReference>
<dbReference type="GO" id="GO:0003677">
    <property type="term" value="F:DNA binding"/>
    <property type="evidence" value="ECO:0007669"/>
    <property type="project" value="UniProtKB-KW"/>
</dbReference>
<feature type="coiled-coil region" evidence="8">
    <location>
        <begin position="205"/>
        <end position="232"/>
    </location>
</feature>
<keyword evidence="12" id="KW-1185">Reference proteome</keyword>
<dbReference type="InterPro" id="IPR036864">
    <property type="entry name" value="Zn2-C6_fun-type_DNA-bd_sf"/>
</dbReference>
<feature type="compositionally biased region" description="Basic and acidic residues" evidence="9">
    <location>
        <begin position="95"/>
        <end position="107"/>
    </location>
</feature>
<feature type="region of interest" description="Disordered" evidence="9">
    <location>
        <begin position="1"/>
        <end position="32"/>
    </location>
</feature>
<dbReference type="PROSITE" id="PS00463">
    <property type="entry name" value="ZN2_CY6_FUNGAL_1"/>
    <property type="match status" value="1"/>
</dbReference>
<dbReference type="STRING" id="1664694.A0A0N1H5P4"/>
<protein>
    <submittedName>
        <fullName evidence="11">Putative transcriptional regulatory protein</fullName>
    </submittedName>
</protein>
<dbReference type="GO" id="GO:0008270">
    <property type="term" value="F:zinc ion binding"/>
    <property type="evidence" value="ECO:0007669"/>
    <property type="project" value="InterPro"/>
</dbReference>
<dbReference type="PROSITE" id="PS50048">
    <property type="entry name" value="ZN2_CY6_FUNGAL_2"/>
    <property type="match status" value="1"/>
</dbReference>
<dbReference type="Gene3D" id="4.10.240.10">
    <property type="entry name" value="Zn(2)-C6 fungal-type DNA-binding domain"/>
    <property type="match status" value="1"/>
</dbReference>
<keyword evidence="4" id="KW-0805">Transcription regulation</keyword>
<dbReference type="InterPro" id="IPR007219">
    <property type="entry name" value="XnlR_reg_dom"/>
</dbReference>
<dbReference type="Proteomes" id="UP000038010">
    <property type="component" value="Unassembled WGS sequence"/>
</dbReference>
<dbReference type="InterPro" id="IPR001138">
    <property type="entry name" value="Zn2Cys6_DnaBD"/>
</dbReference>
<evidence type="ECO:0000256" key="7">
    <source>
        <dbReference type="ARBA" id="ARBA00023242"/>
    </source>
</evidence>
<dbReference type="AlphaFoldDB" id="A0A0N1H5P4"/>
<dbReference type="SUPFAM" id="SSF57701">
    <property type="entry name" value="Zn2/Cys6 DNA-binding domain"/>
    <property type="match status" value="1"/>
</dbReference>
<evidence type="ECO:0000256" key="2">
    <source>
        <dbReference type="ARBA" id="ARBA00022723"/>
    </source>
</evidence>
<keyword evidence="6" id="KW-0804">Transcription</keyword>
<evidence type="ECO:0000313" key="11">
    <source>
        <dbReference type="EMBL" id="KPI41135.1"/>
    </source>
</evidence>
<feature type="region of interest" description="Disordered" evidence="9">
    <location>
        <begin position="93"/>
        <end position="148"/>
    </location>
</feature>
<evidence type="ECO:0000256" key="8">
    <source>
        <dbReference type="SAM" id="Coils"/>
    </source>
</evidence>
<name>A0A0N1H5P4_9EURO</name>
<dbReference type="GeneID" id="28740383"/>
<keyword evidence="7" id="KW-0539">Nucleus</keyword>
<sequence length="995" mass="109787">MESQVQVTHVDAAPPVENSALTEKREKPRHRASVACTSCREKRTRCVIPPGEEACTQCKLNNRECVVNHDDERRKPSSKAYMTSLTERITQLENQLRERDQRDDRPTEPVAKPPESSAKALLSEPGDSAAVHDAVVPQPPSISSLQGGDVFASGSDLDGVSPKSVSSYGGASMVSKLLSSSGHLSFDQLSGRLRYFGPVANCHVHVELKDQTQEANRKAMEQQRRAEKALRSISMETHDYLLGLFWEYYNCVIHVVHRAAFEEGMEAGRGPYYSGFLHLCILAAGYKFCDKERPDMQKIALPDKESTLQREAKYMLEYEIERPGGIPSITALLILGDLETGSGRDNLGWLYAGMANRLCFDIGLHLDASNTGASQRDIEIGRMTLWACIIYDKYWALFLGRPTMMKPSDLEVYRLSVEFERMGTSLPSGPAQSRETQVYEALLDLMELAGKITEIMDSASKLSSNIDHHVYFRMSALHRELESWYSRLPEALAWNASNISTAPFSFFLLHQQYSATLILLHRPFARYDDAKTIRPDPDAGDSSEDDLDAAAAGKVMDPTNHFSALSRTICTQHAVRIAKIFWQHRTRFDTRRIFVTGLQHAGTAATALVAALAYVKDRGTRNSNMQYLECLAAALQDMSHTYVPAEKMSNVLAAVIIELRDAVPEPRQKPPRRRRSSHHENRPNGSFKRHQSFHHDETRNGGNDFRHSASQSMLNGANGGQVRHDHVLGTQQPQASKPAANVMPGSLPSGSDGWTMVGSSGADSAWSGLAQHTNFDEIANNNHESAVSSTQTGSDDVSGQVNLSNSVPHGLNFTQYRSNNAWMGAETPNMGFSTPPLTTPFSNPQGQRSQPRPAAMHEIQDLTFPDFVGLLNPDDRLDFGSLGMPAGLGAGFDSVGLDTVHSEMETDQPDVNDDSRLYDGNTMVPPAKVPSNIGSELHRTFSQNGTHLNSNFSGPYGPTVGNFSRSRSQSEVDSRTFSKTMAGLADILRRGTEGR</sequence>
<dbReference type="PANTHER" id="PTHR31313">
    <property type="entry name" value="TY1 ENHANCER ACTIVATOR"/>
    <property type="match status" value="1"/>
</dbReference>
<evidence type="ECO:0000256" key="6">
    <source>
        <dbReference type="ARBA" id="ARBA00023163"/>
    </source>
</evidence>
<evidence type="ECO:0000256" key="4">
    <source>
        <dbReference type="ARBA" id="ARBA00023015"/>
    </source>
</evidence>
<reference evidence="11 12" key="1">
    <citation type="submission" date="2015-06" db="EMBL/GenBank/DDBJ databases">
        <title>Draft genome of the ant-associated black yeast Phialophora attae CBS 131958.</title>
        <authorList>
            <person name="Moreno L.F."/>
            <person name="Stielow B.J."/>
            <person name="de Hoog S."/>
            <person name="Vicente V.A."/>
            <person name="Weiss V.A."/>
            <person name="de Vries M."/>
            <person name="Cruz L.M."/>
            <person name="Souza E.M."/>
        </authorList>
    </citation>
    <scope>NUCLEOTIDE SEQUENCE [LARGE SCALE GENOMIC DNA]</scope>
    <source>
        <strain evidence="11 12">CBS 131958</strain>
    </source>
</reference>
<evidence type="ECO:0000256" key="5">
    <source>
        <dbReference type="ARBA" id="ARBA00023125"/>
    </source>
</evidence>
<dbReference type="GO" id="GO:0000981">
    <property type="term" value="F:DNA-binding transcription factor activity, RNA polymerase II-specific"/>
    <property type="evidence" value="ECO:0007669"/>
    <property type="project" value="InterPro"/>
</dbReference>
<keyword evidence="3" id="KW-0862">Zinc</keyword>
<keyword evidence="5" id="KW-0238">DNA-binding</keyword>
<organism evidence="11 12">
    <name type="scientific">Cyphellophora attinorum</name>
    <dbReference type="NCBI Taxonomy" id="1664694"/>
    <lineage>
        <taxon>Eukaryota</taxon>
        <taxon>Fungi</taxon>
        <taxon>Dikarya</taxon>
        <taxon>Ascomycota</taxon>
        <taxon>Pezizomycotina</taxon>
        <taxon>Eurotiomycetes</taxon>
        <taxon>Chaetothyriomycetidae</taxon>
        <taxon>Chaetothyriales</taxon>
        <taxon>Cyphellophoraceae</taxon>
        <taxon>Cyphellophora</taxon>
    </lineage>
</organism>
<dbReference type="OrthoDB" id="2154091at2759"/>
<accession>A0A0N1H5P4</accession>
<evidence type="ECO:0000313" key="12">
    <source>
        <dbReference type="Proteomes" id="UP000038010"/>
    </source>
</evidence>
<feature type="compositionally biased region" description="Basic and acidic residues" evidence="9">
    <location>
        <begin position="693"/>
        <end position="707"/>
    </location>
</feature>